<feature type="compositionally biased region" description="Polar residues" evidence="7">
    <location>
        <begin position="898"/>
        <end position="908"/>
    </location>
</feature>
<evidence type="ECO:0000313" key="9">
    <source>
        <dbReference type="EMBL" id="CAJ0565650.1"/>
    </source>
</evidence>
<keyword evidence="3 6" id="KW-0175">Coiled coil</keyword>
<comment type="subcellular location">
    <subcellularLocation>
        <location evidence="1">Cell projection</location>
        <location evidence="1">Cilium</location>
    </subcellularLocation>
</comment>
<evidence type="ECO:0000256" key="3">
    <source>
        <dbReference type="ARBA" id="ARBA00023054"/>
    </source>
</evidence>
<dbReference type="Gene3D" id="2.60.40.150">
    <property type="entry name" value="C2 domain"/>
    <property type="match status" value="2"/>
</dbReference>
<comment type="similarity">
    <text evidence="2">Belongs to the RPGRIP1 family.</text>
</comment>
<feature type="non-terminal residue" evidence="9">
    <location>
        <position position="1"/>
    </location>
</feature>
<feature type="coiled-coil region" evidence="6">
    <location>
        <begin position="247"/>
        <end position="281"/>
    </location>
</feature>
<dbReference type="AlphaFoldDB" id="A0AA36CC54"/>
<feature type="compositionally biased region" description="Low complexity" evidence="7">
    <location>
        <begin position="763"/>
        <end position="772"/>
    </location>
</feature>
<sequence>MVKRPAVEEWSRAELEDRFHELFRDNQTLQIKNSGLGKQLSEVGARLKRPQSAAGHASTVPYEQYADLEKDRELLQIKLRSLRHQLLTYTHPSARPATASVITGRPMQYTVPGRQSRQSGEPTTNRTQPFRVNETVVAEKGQLIKLNRRNRELEAQLAEKRLQLETKDKKIEALTAKSEANERRIRELEAQLLSSNTERSAEQATGTLETQKSSCMNCAELIPLRKELTILKQANERLVAQTLEPNLDANSMEIVDLEKKLVVLEEELKNAKRDYQASKLKRGFIMFSDESTTKDKAGNELLQKLWNDVSSLIGDHSNGNQQEITVTGASLKWERLYAELYDELEKVRNLLLLQHDINQKQGKEVNLLKSDGVRIRDEYEKTLCEMRDALSERNKKITLLESQIRAIAYGNQKVKALLNEEPMTEVGSSNEVALRLTLVQLSPEYVNEDRPDFFFCIEFFDFELQTTNVMRGQRVPLNYTFLYNIVVSKLFVHYIQSDGIHLEMYRPTGGPSYEHVGAAALSLRPLITTRTGKYGGQVKVLSLQTGRPIATINYELNISQDVTKSLQAYTSQETATKMLPIDTTENPEFAHDTLSIVVHRCNGITGVNDSTECAVVYEFCAFSPYFTNFNKVTAGKLTLNDRRDWSMVRGENLVRMLGGSDISLYLVEAEPRKGSDGVLSMLILPLSPLRHGKPIRGTFPMTTPDGKLTGTTIDVDIHWTFVPDFLIRPLEKRKEERPADLVKEETPSLPVSPPRLPAATIVSGTTSSSSSSEEAVPHRQETPPAIPMLDDGPPTPSTSRSSPATVILDGPSAHLQQQEPAELSSPEGSFDPDIDKIMPIPPRRTSTNEPQPIIRSPSTSIESVKGDSVLKPSPPSSTFGQSPPETHEATPRPAAETPSASSRSSLETDQPGRVDEIREMLGNFPPIAKPRLSRPLIPPEEEPIRDTRLKFTDPLHNSIPASDTSDLGSTPRKPGIELREADGKSNLAYREIREPKWREVVDLWLKVRIDSLYVHEDSLLLGKTYEGVNVYVDWCLLDLPIDECRVPNSAPIPRKSTEAANFNFEKTYFFDSRRFHLLSQWLRLGNRLEFNLNTDQGENSDEIAVASVEPSPFSRQDRLTLALYDVNGEHVGDLDVGLEYSDNLIEELRKADPGTPNSDE</sequence>
<dbReference type="GO" id="GO:0035869">
    <property type="term" value="C:ciliary transition zone"/>
    <property type="evidence" value="ECO:0007669"/>
    <property type="project" value="TreeGrafter"/>
</dbReference>
<dbReference type="Proteomes" id="UP001177023">
    <property type="component" value="Unassembled WGS sequence"/>
</dbReference>
<organism evidence="9 10">
    <name type="scientific">Mesorhabditis spiculigera</name>
    <dbReference type="NCBI Taxonomy" id="96644"/>
    <lineage>
        <taxon>Eukaryota</taxon>
        <taxon>Metazoa</taxon>
        <taxon>Ecdysozoa</taxon>
        <taxon>Nematoda</taxon>
        <taxon>Chromadorea</taxon>
        <taxon>Rhabditida</taxon>
        <taxon>Rhabditina</taxon>
        <taxon>Rhabditomorpha</taxon>
        <taxon>Rhabditoidea</taxon>
        <taxon>Rhabditidae</taxon>
        <taxon>Mesorhabditinae</taxon>
        <taxon>Mesorhabditis</taxon>
    </lineage>
</organism>
<feature type="coiled-coil region" evidence="6">
    <location>
        <begin position="136"/>
        <end position="198"/>
    </location>
</feature>
<evidence type="ECO:0000259" key="8">
    <source>
        <dbReference type="Pfam" id="PF11618"/>
    </source>
</evidence>
<accession>A0AA36CC54</accession>
<evidence type="ECO:0000256" key="4">
    <source>
        <dbReference type="ARBA" id="ARBA00023069"/>
    </source>
</evidence>
<dbReference type="InterPro" id="IPR031139">
    <property type="entry name" value="RPGRIP1_fam"/>
</dbReference>
<evidence type="ECO:0000313" key="10">
    <source>
        <dbReference type="Proteomes" id="UP001177023"/>
    </source>
</evidence>
<keyword evidence="10" id="KW-1185">Reference proteome</keyword>
<comment type="caution">
    <text evidence="9">The sequence shown here is derived from an EMBL/GenBank/DDBJ whole genome shotgun (WGS) entry which is preliminary data.</text>
</comment>
<evidence type="ECO:0000256" key="6">
    <source>
        <dbReference type="SAM" id="Coils"/>
    </source>
</evidence>
<proteinExistence type="inferred from homology"/>
<evidence type="ECO:0000256" key="7">
    <source>
        <dbReference type="SAM" id="MobiDB-lite"/>
    </source>
</evidence>
<name>A0AA36CC54_9BILA</name>
<dbReference type="PANTHER" id="PTHR14240">
    <property type="entry name" value="RETINITIS PIGMENTOSA GTPASE REGULATOR-INTERACTING PROTEIN"/>
    <property type="match status" value="1"/>
</dbReference>
<dbReference type="EMBL" id="CATQJA010001087">
    <property type="protein sequence ID" value="CAJ0565650.1"/>
    <property type="molecule type" value="Genomic_DNA"/>
</dbReference>
<gene>
    <name evidence="9" type="ORF">MSPICULIGERA_LOCUS4283</name>
</gene>
<keyword evidence="5" id="KW-0966">Cell projection</keyword>
<keyword evidence="4" id="KW-0969">Cilium</keyword>
<evidence type="ECO:0000256" key="2">
    <source>
        <dbReference type="ARBA" id="ARBA00006042"/>
    </source>
</evidence>
<evidence type="ECO:0000256" key="1">
    <source>
        <dbReference type="ARBA" id="ARBA00004138"/>
    </source>
</evidence>
<dbReference type="SUPFAM" id="SSF49562">
    <property type="entry name" value="C2 domain (Calcium/lipid-binding domain, CaLB)"/>
    <property type="match status" value="1"/>
</dbReference>
<dbReference type="InterPro" id="IPR021656">
    <property type="entry name" value="C2-C2_1"/>
</dbReference>
<evidence type="ECO:0000256" key="5">
    <source>
        <dbReference type="ARBA" id="ARBA00023273"/>
    </source>
</evidence>
<dbReference type="InterPro" id="IPR035892">
    <property type="entry name" value="C2_domain_sf"/>
</dbReference>
<reference evidence="9" key="1">
    <citation type="submission" date="2023-06" db="EMBL/GenBank/DDBJ databases">
        <authorList>
            <person name="Delattre M."/>
        </authorList>
    </citation>
    <scope>NUCLEOTIDE SEQUENCE</scope>
    <source>
        <strain evidence="9">AF72</strain>
    </source>
</reference>
<dbReference type="PANTHER" id="PTHR14240:SF1">
    <property type="entry name" value="PROTEIN FANTOM-RELATED"/>
    <property type="match status" value="1"/>
</dbReference>
<dbReference type="GO" id="GO:1905515">
    <property type="term" value="P:non-motile cilium assembly"/>
    <property type="evidence" value="ECO:0007669"/>
    <property type="project" value="TreeGrafter"/>
</dbReference>
<dbReference type="Pfam" id="PF11618">
    <property type="entry name" value="C2-C2_1"/>
    <property type="match status" value="1"/>
</dbReference>
<dbReference type="GO" id="GO:0005856">
    <property type="term" value="C:cytoskeleton"/>
    <property type="evidence" value="ECO:0007669"/>
    <property type="project" value="UniProtKB-ARBA"/>
</dbReference>
<feature type="region of interest" description="Disordered" evidence="7">
    <location>
        <begin position="735"/>
        <end position="912"/>
    </location>
</feature>
<feature type="compositionally biased region" description="Polar residues" evidence="7">
    <location>
        <begin position="959"/>
        <end position="968"/>
    </location>
</feature>
<feature type="compositionally biased region" description="Polar residues" evidence="7">
    <location>
        <begin position="844"/>
        <end position="862"/>
    </location>
</feature>
<feature type="compositionally biased region" description="Basic and acidic residues" evidence="7">
    <location>
        <begin position="735"/>
        <end position="746"/>
    </location>
</feature>
<protein>
    <recommendedName>
        <fullName evidence="8">RPGR-interacting protein 1 first C2 domain-containing protein</fullName>
    </recommendedName>
</protein>
<feature type="region of interest" description="Disordered" evidence="7">
    <location>
        <begin position="956"/>
        <end position="980"/>
    </location>
</feature>
<feature type="domain" description="RPGR-interacting protein 1 first C2" evidence="8">
    <location>
        <begin position="432"/>
        <end position="559"/>
    </location>
</feature>